<evidence type="ECO:0000256" key="1">
    <source>
        <dbReference type="SAM" id="SignalP"/>
    </source>
</evidence>
<feature type="signal peptide" evidence="1">
    <location>
        <begin position="1"/>
        <end position="20"/>
    </location>
</feature>
<feature type="chain" id="PRO_5028986540" evidence="1">
    <location>
        <begin position="21"/>
        <end position="136"/>
    </location>
</feature>
<accession>A0A7E4ZZE2</accession>
<name>A0A7E4ZZE2_PANRE</name>
<evidence type="ECO:0000313" key="2">
    <source>
        <dbReference type="Proteomes" id="UP000492821"/>
    </source>
</evidence>
<dbReference type="WBParaSite" id="Pan_g52.t1">
    <property type="protein sequence ID" value="Pan_g52.t1"/>
    <property type="gene ID" value="Pan_g52"/>
</dbReference>
<reference evidence="3" key="2">
    <citation type="submission" date="2020-10" db="UniProtKB">
        <authorList>
            <consortium name="WormBaseParasite"/>
        </authorList>
    </citation>
    <scope>IDENTIFICATION</scope>
</reference>
<keyword evidence="2" id="KW-1185">Reference proteome</keyword>
<proteinExistence type="predicted"/>
<dbReference type="SUPFAM" id="SSF53756">
    <property type="entry name" value="UDP-Glycosyltransferase/glycogen phosphorylase"/>
    <property type="match status" value="1"/>
</dbReference>
<protein>
    <submittedName>
        <fullName evidence="3">Glucuronosyltransferase</fullName>
    </submittedName>
</protein>
<sequence>MLIPVVATLLLTFGIGLSNAAKIAVFNNFFTHSHSAFLTSLADVLSEHGHDVTVITAEVDTTINFPVPKKATHMVQLYTNQTAYQNPEMIKNAQGNLWTTSYDYLQKQRTIGLFRKRIEGQCERLHRIRKTNSVLL</sequence>
<dbReference type="Proteomes" id="UP000492821">
    <property type="component" value="Unassembled WGS sequence"/>
</dbReference>
<reference evidence="2" key="1">
    <citation type="journal article" date="2013" name="Genetics">
        <title>The draft genome and transcriptome of Panagrellus redivivus are shaped by the harsh demands of a free-living lifestyle.</title>
        <authorList>
            <person name="Srinivasan J."/>
            <person name="Dillman A.R."/>
            <person name="Macchietto M.G."/>
            <person name="Heikkinen L."/>
            <person name="Lakso M."/>
            <person name="Fracchia K.M."/>
            <person name="Antoshechkin I."/>
            <person name="Mortazavi A."/>
            <person name="Wong G."/>
            <person name="Sternberg P.W."/>
        </authorList>
    </citation>
    <scope>NUCLEOTIDE SEQUENCE [LARGE SCALE GENOMIC DNA]</scope>
    <source>
        <strain evidence="2">MT8872</strain>
    </source>
</reference>
<organism evidence="2 3">
    <name type="scientific">Panagrellus redivivus</name>
    <name type="common">Microworm</name>
    <dbReference type="NCBI Taxonomy" id="6233"/>
    <lineage>
        <taxon>Eukaryota</taxon>
        <taxon>Metazoa</taxon>
        <taxon>Ecdysozoa</taxon>
        <taxon>Nematoda</taxon>
        <taxon>Chromadorea</taxon>
        <taxon>Rhabditida</taxon>
        <taxon>Tylenchina</taxon>
        <taxon>Panagrolaimomorpha</taxon>
        <taxon>Panagrolaimoidea</taxon>
        <taxon>Panagrolaimidae</taxon>
        <taxon>Panagrellus</taxon>
    </lineage>
</organism>
<evidence type="ECO:0000313" key="3">
    <source>
        <dbReference type="WBParaSite" id="Pan_g52.t1"/>
    </source>
</evidence>
<dbReference type="AlphaFoldDB" id="A0A7E4ZZE2"/>
<keyword evidence="1" id="KW-0732">Signal</keyword>